<keyword evidence="3" id="KW-0479">Metal-binding</keyword>
<dbReference type="SUPFAM" id="SSF50129">
    <property type="entry name" value="GroES-like"/>
    <property type="match status" value="1"/>
</dbReference>
<evidence type="ECO:0000256" key="2">
    <source>
        <dbReference type="ARBA" id="ARBA00008072"/>
    </source>
</evidence>
<evidence type="ECO:0000256" key="1">
    <source>
        <dbReference type="ARBA" id="ARBA00001947"/>
    </source>
</evidence>
<sequence length="164" mass="17754">MAQALVLERKGELSLREIALPSELGPDDVRIAIHTVGICGSDVHYYTHGAIGPFVVREPMVLGHEASGTITEVGSHVRSLKVGDRVCREPGIPDPQSRATLMVRDNVDPAVRFWATPPIHGCISAGKIDLKPLVSETFPFDQGIAAFERTAEARPSNVKLQIVL</sequence>
<evidence type="ECO:0000256" key="3">
    <source>
        <dbReference type="ARBA" id="ARBA00022723"/>
    </source>
</evidence>
<dbReference type="GO" id="GO:0016491">
    <property type="term" value="F:oxidoreductase activity"/>
    <property type="evidence" value="ECO:0007669"/>
    <property type="project" value="UniProtKB-KW"/>
</dbReference>
<dbReference type="PROSITE" id="PS00059">
    <property type="entry name" value="ADH_ZINC"/>
    <property type="match status" value="1"/>
</dbReference>
<protein>
    <submittedName>
        <fullName evidence="7">Alcohol dehydrogenase catalytic domain-containing protein</fullName>
    </submittedName>
</protein>
<evidence type="ECO:0000313" key="8">
    <source>
        <dbReference type="Proteomes" id="UP000323560"/>
    </source>
</evidence>
<comment type="cofactor">
    <cofactor evidence="1">
        <name>Zn(2+)</name>
        <dbReference type="ChEBI" id="CHEBI:29105"/>
    </cofactor>
</comment>
<proteinExistence type="inferred from homology"/>
<comment type="similarity">
    <text evidence="2">Belongs to the zinc-containing alcohol dehydrogenase family.</text>
</comment>
<organism evidence="7 8">
    <name type="scientific">Gluconobacter thailandicus</name>
    <dbReference type="NCBI Taxonomy" id="257438"/>
    <lineage>
        <taxon>Bacteria</taxon>
        <taxon>Pseudomonadati</taxon>
        <taxon>Pseudomonadota</taxon>
        <taxon>Alphaproteobacteria</taxon>
        <taxon>Acetobacterales</taxon>
        <taxon>Acetobacteraceae</taxon>
        <taxon>Gluconobacter</taxon>
    </lineage>
</organism>
<evidence type="ECO:0000313" key="7">
    <source>
        <dbReference type="EMBL" id="QEH95985.1"/>
    </source>
</evidence>
<dbReference type="Pfam" id="PF08240">
    <property type="entry name" value="ADH_N"/>
    <property type="match status" value="1"/>
</dbReference>
<name>A0AAP9ES70_GLUTH</name>
<dbReference type="InterPro" id="IPR011032">
    <property type="entry name" value="GroES-like_sf"/>
</dbReference>
<reference evidence="7 8" key="1">
    <citation type="submission" date="2019-08" db="EMBL/GenBank/DDBJ databases">
        <title>Gluconobacter frateurii HD924 genome.</title>
        <authorList>
            <person name="Liu Y."/>
            <person name="Zhang P."/>
        </authorList>
    </citation>
    <scope>NUCLEOTIDE SEQUENCE [LARGE SCALE GENOMIC DNA]</scope>
    <source>
        <strain evidence="7 8">HD924</strain>
    </source>
</reference>
<evidence type="ECO:0000259" key="6">
    <source>
        <dbReference type="Pfam" id="PF08240"/>
    </source>
</evidence>
<evidence type="ECO:0000256" key="5">
    <source>
        <dbReference type="ARBA" id="ARBA00023002"/>
    </source>
</evidence>
<dbReference type="Gene3D" id="3.90.180.10">
    <property type="entry name" value="Medium-chain alcohol dehydrogenases, catalytic domain"/>
    <property type="match status" value="1"/>
</dbReference>
<dbReference type="EMBL" id="CP043043">
    <property type="protein sequence ID" value="QEH95985.1"/>
    <property type="molecule type" value="Genomic_DNA"/>
</dbReference>
<dbReference type="KEGG" id="gti:FXF46_06620"/>
<dbReference type="AlphaFoldDB" id="A0AAP9ES70"/>
<dbReference type="PANTHER" id="PTHR43161">
    <property type="entry name" value="SORBITOL DEHYDROGENASE"/>
    <property type="match status" value="1"/>
</dbReference>
<keyword evidence="4" id="KW-0862">Zinc</keyword>
<dbReference type="GO" id="GO:0008270">
    <property type="term" value="F:zinc ion binding"/>
    <property type="evidence" value="ECO:0007669"/>
    <property type="project" value="InterPro"/>
</dbReference>
<dbReference type="InterPro" id="IPR002328">
    <property type="entry name" value="ADH_Zn_CS"/>
</dbReference>
<dbReference type="Proteomes" id="UP000323560">
    <property type="component" value="Chromosome"/>
</dbReference>
<accession>A0AAP9ES70</accession>
<evidence type="ECO:0000256" key="4">
    <source>
        <dbReference type="ARBA" id="ARBA00022833"/>
    </source>
</evidence>
<keyword evidence="5" id="KW-0560">Oxidoreductase</keyword>
<feature type="domain" description="Alcohol dehydrogenase-like N-terminal" evidence="6">
    <location>
        <begin position="25"/>
        <end position="94"/>
    </location>
</feature>
<gene>
    <name evidence="7" type="ORF">FXF46_06620</name>
</gene>
<dbReference type="PANTHER" id="PTHR43161:SF9">
    <property type="entry name" value="SORBITOL DEHYDROGENASE"/>
    <property type="match status" value="1"/>
</dbReference>
<dbReference type="InterPro" id="IPR013154">
    <property type="entry name" value="ADH-like_N"/>
</dbReference>